<dbReference type="OrthoDB" id="6257051at2759"/>
<proteinExistence type="predicted"/>
<keyword evidence="1" id="KW-0472">Membrane</keyword>
<keyword evidence="1" id="KW-0812">Transmembrane</keyword>
<evidence type="ECO:0000313" key="4">
    <source>
        <dbReference type="WBParaSite" id="EgrG_000705900"/>
    </source>
</evidence>
<sequence length="138" mass="14700">MQDLSALTIPLSCLAIGLCVASLVVPYWNCGGFFTTCVFTIIHLVVMGLLLGGLVIFALVFLIDLFKTCRNSWIPDPLCNSCKVLLAAVGAACLLGGNLLYAAIYIKSTSYIMSFAGSVVAVHVVLISLFSSKYLQGQ</sequence>
<feature type="transmembrane region" description="Helical" evidence="1">
    <location>
        <begin position="112"/>
        <end position="130"/>
    </location>
</feature>
<reference evidence="2 3" key="1">
    <citation type="journal article" date="2013" name="Nature">
        <title>The genomes of four tapeworm species reveal adaptations to parasitism.</title>
        <authorList>
            <person name="Tsai I.J."/>
            <person name="Zarowiecki M."/>
            <person name="Holroyd N."/>
            <person name="Garciarrubio A."/>
            <person name="Sanchez-Flores A."/>
            <person name="Brooks K.L."/>
            <person name="Tracey A."/>
            <person name="Bobes R.J."/>
            <person name="Fragoso G."/>
            <person name="Sciutto E."/>
            <person name="Aslett M."/>
            <person name="Beasley H."/>
            <person name="Bennett H.M."/>
            <person name="Cai J."/>
            <person name="Camicia F."/>
            <person name="Clark R."/>
            <person name="Cucher M."/>
            <person name="De Silva N."/>
            <person name="Day T.A."/>
            <person name="Deplazes P."/>
            <person name="Estrada K."/>
            <person name="Fernandez C."/>
            <person name="Holland P.W."/>
            <person name="Hou J."/>
            <person name="Hu S."/>
            <person name="Huckvale T."/>
            <person name="Hung S.S."/>
            <person name="Kamenetzky L."/>
            <person name="Keane J.A."/>
            <person name="Kiss F."/>
            <person name="Koziol U."/>
            <person name="Lambert O."/>
            <person name="Liu K."/>
            <person name="Luo X."/>
            <person name="Luo Y."/>
            <person name="Macchiaroli N."/>
            <person name="Nichol S."/>
            <person name="Paps J."/>
            <person name="Parkinson J."/>
            <person name="Pouchkina-Stantcheva N."/>
            <person name="Riddiford N."/>
            <person name="Rosenzvit M."/>
            <person name="Salinas G."/>
            <person name="Wasmuth J.D."/>
            <person name="Zamanian M."/>
            <person name="Zheng Y."/>
            <person name="Cai X."/>
            <person name="Soberon X."/>
            <person name="Olson P.D."/>
            <person name="Laclette J.P."/>
            <person name="Brehm K."/>
            <person name="Berriman M."/>
            <person name="Garciarrubio A."/>
            <person name="Bobes R.J."/>
            <person name="Fragoso G."/>
            <person name="Sanchez-Flores A."/>
            <person name="Estrada K."/>
            <person name="Cevallos M.A."/>
            <person name="Morett E."/>
            <person name="Gonzalez V."/>
            <person name="Portillo T."/>
            <person name="Ochoa-Leyva A."/>
            <person name="Jose M.V."/>
            <person name="Sciutto E."/>
            <person name="Landa A."/>
            <person name="Jimenez L."/>
            <person name="Valdes V."/>
            <person name="Carrero J.C."/>
            <person name="Larralde C."/>
            <person name="Morales-Montor J."/>
            <person name="Limon-Lason J."/>
            <person name="Soberon X."/>
            <person name="Laclette J.P."/>
        </authorList>
    </citation>
    <scope>NUCLEOTIDE SEQUENCE [LARGE SCALE GENOMIC DNA]</scope>
</reference>
<protein>
    <submittedName>
        <fullName evidence="2 4">Expressed conserved protein</fullName>
    </submittedName>
</protein>
<feature type="transmembrane region" description="Helical" evidence="1">
    <location>
        <begin position="84"/>
        <end position="106"/>
    </location>
</feature>
<dbReference type="Proteomes" id="UP000492820">
    <property type="component" value="Unassembled WGS sequence"/>
</dbReference>
<dbReference type="WBParaSite" id="EgrG_000705900">
    <property type="protein sequence ID" value="EgrG_000705900"/>
    <property type="gene ID" value="EgrG_000705900"/>
</dbReference>
<feature type="transmembrane region" description="Helical" evidence="1">
    <location>
        <begin position="31"/>
        <end position="63"/>
    </location>
</feature>
<keyword evidence="1" id="KW-1133">Transmembrane helix</keyword>
<reference evidence="2" key="2">
    <citation type="submission" date="2014-06" db="EMBL/GenBank/DDBJ databases">
        <authorList>
            <person name="Aslett M."/>
        </authorList>
    </citation>
    <scope>NUCLEOTIDE SEQUENCE</scope>
</reference>
<dbReference type="AlphaFoldDB" id="A0A068WSC6"/>
<reference evidence="4" key="3">
    <citation type="submission" date="2020-10" db="UniProtKB">
        <authorList>
            <consortium name="WormBaseParasite"/>
        </authorList>
    </citation>
    <scope>IDENTIFICATION</scope>
</reference>
<evidence type="ECO:0000256" key="1">
    <source>
        <dbReference type="SAM" id="Phobius"/>
    </source>
</evidence>
<accession>A0A068WSC6</accession>
<dbReference type="EMBL" id="LK028588">
    <property type="protein sequence ID" value="CDS23050.1"/>
    <property type="molecule type" value="Genomic_DNA"/>
</dbReference>
<evidence type="ECO:0000313" key="2">
    <source>
        <dbReference type="EMBL" id="CDS23050.1"/>
    </source>
</evidence>
<gene>
    <name evidence="4" type="primary">EGR_03634</name>
    <name evidence="2" type="ORF">EgrG_000705900</name>
</gene>
<organism evidence="2">
    <name type="scientific">Echinococcus granulosus</name>
    <name type="common">Hydatid tapeworm</name>
    <dbReference type="NCBI Taxonomy" id="6210"/>
    <lineage>
        <taxon>Eukaryota</taxon>
        <taxon>Metazoa</taxon>
        <taxon>Spiralia</taxon>
        <taxon>Lophotrochozoa</taxon>
        <taxon>Platyhelminthes</taxon>
        <taxon>Cestoda</taxon>
        <taxon>Eucestoda</taxon>
        <taxon>Cyclophyllidea</taxon>
        <taxon>Taeniidae</taxon>
        <taxon>Echinococcus</taxon>
        <taxon>Echinococcus granulosus group</taxon>
    </lineage>
</organism>
<name>A0A068WSC6_ECHGR</name>
<evidence type="ECO:0000313" key="3">
    <source>
        <dbReference type="Proteomes" id="UP000492820"/>
    </source>
</evidence>